<proteinExistence type="predicted"/>
<evidence type="ECO:0000313" key="6">
    <source>
        <dbReference type="Proteomes" id="UP000040576"/>
    </source>
</evidence>
<dbReference type="Gene3D" id="1.10.10.60">
    <property type="entry name" value="Homeodomain-like"/>
    <property type="match status" value="2"/>
</dbReference>
<dbReference type="InterPro" id="IPR009057">
    <property type="entry name" value="Homeodomain-like_sf"/>
</dbReference>
<feature type="domain" description="HTH araC/xylS-type" evidence="4">
    <location>
        <begin position="1"/>
        <end position="74"/>
    </location>
</feature>
<dbReference type="AlphaFoldDB" id="A0A090IXP0"/>
<dbReference type="GO" id="GO:0003700">
    <property type="term" value="F:DNA-binding transcription factor activity"/>
    <property type="evidence" value="ECO:0007669"/>
    <property type="project" value="InterPro"/>
</dbReference>
<dbReference type="SUPFAM" id="SSF46689">
    <property type="entry name" value="Homeodomain-like"/>
    <property type="match status" value="1"/>
</dbReference>
<evidence type="ECO:0000256" key="3">
    <source>
        <dbReference type="ARBA" id="ARBA00023163"/>
    </source>
</evidence>
<dbReference type="SMART" id="SM00342">
    <property type="entry name" value="HTH_ARAC"/>
    <property type="match status" value="1"/>
</dbReference>
<evidence type="ECO:0000256" key="1">
    <source>
        <dbReference type="ARBA" id="ARBA00023015"/>
    </source>
</evidence>
<gene>
    <name evidence="5" type="ORF">BT1A1_2677</name>
</gene>
<evidence type="ECO:0000259" key="4">
    <source>
        <dbReference type="PROSITE" id="PS01124"/>
    </source>
</evidence>
<keyword evidence="3" id="KW-0804">Transcription</keyword>
<evidence type="ECO:0000256" key="2">
    <source>
        <dbReference type="ARBA" id="ARBA00023125"/>
    </source>
</evidence>
<dbReference type="GO" id="GO:0043565">
    <property type="term" value="F:sequence-specific DNA binding"/>
    <property type="evidence" value="ECO:0007669"/>
    <property type="project" value="InterPro"/>
</dbReference>
<dbReference type="PROSITE" id="PS01124">
    <property type="entry name" value="HTH_ARAC_FAMILY_2"/>
    <property type="match status" value="1"/>
</dbReference>
<dbReference type="EMBL" id="CCRF01000073">
    <property type="protein sequence ID" value="CEE02472.1"/>
    <property type="molecule type" value="Genomic_DNA"/>
</dbReference>
<dbReference type="Proteomes" id="UP000040576">
    <property type="component" value="Unassembled WGS sequence"/>
</dbReference>
<accession>A0A090IXP0</accession>
<name>A0A090IXP0_9BACI</name>
<evidence type="ECO:0000313" key="5">
    <source>
        <dbReference type="EMBL" id="CEE02472.1"/>
    </source>
</evidence>
<keyword evidence="6" id="KW-1185">Reference proteome</keyword>
<reference evidence="5 6" key="1">
    <citation type="submission" date="2014-07" db="EMBL/GenBank/DDBJ databases">
        <authorList>
            <person name="Wibberg Daniel"/>
        </authorList>
    </citation>
    <scope>NUCLEOTIDE SEQUENCE [LARGE SCALE GENOMIC DNA]</scope>
</reference>
<protein>
    <recommendedName>
        <fullName evidence="4">HTH araC/xylS-type domain-containing protein</fullName>
    </recommendedName>
</protein>
<keyword evidence="1" id="KW-0805">Transcription regulation</keyword>
<keyword evidence="2" id="KW-0238">DNA-binding</keyword>
<dbReference type="PANTHER" id="PTHR43280:SF34">
    <property type="entry name" value="ARAC-FAMILY TRANSCRIPTIONAL REGULATOR"/>
    <property type="match status" value="1"/>
</dbReference>
<dbReference type="PANTHER" id="PTHR43280">
    <property type="entry name" value="ARAC-FAMILY TRANSCRIPTIONAL REGULATOR"/>
    <property type="match status" value="1"/>
</dbReference>
<dbReference type="Pfam" id="PF12833">
    <property type="entry name" value="HTH_18"/>
    <property type="match status" value="1"/>
</dbReference>
<sequence>MNPSYLSTLFKKEVGMSISEYVQSVKVNEAKNLLSYTSYSMSDIASLLNFYDQSHFIRVFKNIQGLHRSNLKMRLNS</sequence>
<dbReference type="InterPro" id="IPR018060">
    <property type="entry name" value="HTH_AraC"/>
</dbReference>
<organism evidence="5 6">
    <name type="scientific">Caldibacillus thermoamylovorans</name>
    <dbReference type="NCBI Taxonomy" id="35841"/>
    <lineage>
        <taxon>Bacteria</taxon>
        <taxon>Bacillati</taxon>
        <taxon>Bacillota</taxon>
        <taxon>Bacilli</taxon>
        <taxon>Bacillales</taxon>
        <taxon>Bacillaceae</taxon>
        <taxon>Caldibacillus</taxon>
    </lineage>
</organism>